<gene>
    <name evidence="1" type="ORF">THOM_1553</name>
</gene>
<dbReference type="AlphaFoldDB" id="L7JWR9"/>
<protein>
    <submittedName>
        <fullName evidence="1">Uncharacterized protein</fullName>
    </submittedName>
</protein>
<dbReference type="Proteomes" id="UP000011185">
    <property type="component" value="Unassembled WGS sequence"/>
</dbReference>
<dbReference type="EMBL" id="JH993952">
    <property type="protein sequence ID" value="ELQ75511.1"/>
    <property type="molecule type" value="Genomic_DNA"/>
</dbReference>
<evidence type="ECO:0000313" key="1">
    <source>
        <dbReference type="EMBL" id="ELQ75511.1"/>
    </source>
</evidence>
<name>L7JWR9_TRAHO</name>
<dbReference type="HOGENOM" id="CLU_2869241_0_0_1"/>
<reference evidence="1 2" key="1">
    <citation type="journal article" date="2012" name="PLoS Pathog.">
        <title>The genome of the obligate intracellular parasite Trachipleistophora hominis: new insights into microsporidian genome dynamics and reductive evolution.</title>
        <authorList>
            <person name="Heinz E."/>
            <person name="Williams T.A."/>
            <person name="Nakjang S."/>
            <person name="Noel C.J."/>
            <person name="Swan D.C."/>
            <person name="Goldberg A.V."/>
            <person name="Harris S.R."/>
            <person name="Weinmaier T."/>
            <person name="Markert S."/>
            <person name="Becher D."/>
            <person name="Bernhardt J."/>
            <person name="Dagan T."/>
            <person name="Hacker C."/>
            <person name="Lucocq J.M."/>
            <person name="Schweder T."/>
            <person name="Rattei T."/>
            <person name="Hall N."/>
            <person name="Hirt R.P."/>
            <person name="Embley T.M."/>
        </authorList>
    </citation>
    <scope>NUCLEOTIDE SEQUENCE [LARGE SCALE GENOMIC DNA]</scope>
</reference>
<keyword evidence="2" id="KW-1185">Reference proteome</keyword>
<dbReference type="InParanoid" id="L7JWR9"/>
<sequence length="64" mass="7670">MLVRKVKRYCSRLYLRYCAEFGLSLMEEWEITIVNFCVLILGYSFVEHVCKMVLKIYWAGIKNV</sequence>
<evidence type="ECO:0000313" key="2">
    <source>
        <dbReference type="Proteomes" id="UP000011185"/>
    </source>
</evidence>
<organism evidence="1 2">
    <name type="scientific">Trachipleistophora hominis</name>
    <name type="common">Microsporidian parasite</name>
    <dbReference type="NCBI Taxonomy" id="72359"/>
    <lineage>
        <taxon>Eukaryota</taxon>
        <taxon>Fungi</taxon>
        <taxon>Fungi incertae sedis</taxon>
        <taxon>Microsporidia</taxon>
        <taxon>Pleistophoridae</taxon>
        <taxon>Trachipleistophora</taxon>
    </lineage>
</organism>
<dbReference type="VEuPathDB" id="MicrosporidiaDB:THOM_1553"/>
<proteinExistence type="predicted"/>
<accession>L7JWR9</accession>